<evidence type="ECO:0000256" key="1">
    <source>
        <dbReference type="SAM" id="MobiDB-lite"/>
    </source>
</evidence>
<name>A0A543ID38_9ACTN</name>
<dbReference type="InterPro" id="IPR011989">
    <property type="entry name" value="ARM-like"/>
</dbReference>
<feature type="compositionally biased region" description="Basic and acidic residues" evidence="1">
    <location>
        <begin position="27"/>
        <end position="46"/>
    </location>
</feature>
<sequence length="698" mass="77699">MADDQPDRNKPLEDRDAKNAPAEEDGGPAKDNADGGNRERGPHETAESQPELQEAPDAALSQEDLRRQQAEIRKIRAMSGSGDAIGRDQINITVHGSADGEGWQVYTRTESESDVSDHLRSFASTPSRNLLAEVLSRGRIAVLRARRRSGATTTALAALATFTERIREIGGDRPPASLPEAVIEPGCGYVFDAVGAAWAAHPRDTAVLGCHRLLERRGAWLIVLVDANADMDSVRDLLVEHEPPDPLRVLAAHLKAAFPGESAFVSEVLQTEPPPRTPGEAADLAKAAIRGRRAGRPMSAVMEERPHSLREEARRRLRQNRHDPPEERDLARRAFLIAQAVLPELAATHVCRAAYRLAVQLHEVEKQKTDEKLSQLPFGDMLDNWLDTAPSVTVGNTPDHAAETDRRLPMQEGLAEAILHVVWFDYIVAHEALLRWLRDLADTYSDRRVRFRAALALGRLAVHDFDFMVQTCFVPWSESPRISLHEATAWALEETVKRDPSKLPRVFAAADAWARGRIIGQRSTALWMYGTYLGVRDPNRALRGLRHLVLKDDARLRHRIKVSLVEIFAGGQRRAVVDALADWACSPHPRMRRAAGDCLAELAQLNDPSGAPELMTMFGEQPEPVSRLWRLVLTSRLCGHRPWDALRAWHKRGVDMTELRVLLENEPRLRRPLAFYLGPRGARAALPAPSPFAEEATR</sequence>
<protein>
    <submittedName>
        <fullName evidence="2">Uncharacterized protein</fullName>
    </submittedName>
</protein>
<dbReference type="OrthoDB" id="3517624at2"/>
<feature type="compositionally biased region" description="Basic and acidic residues" evidence="1">
    <location>
        <begin position="1"/>
        <end position="18"/>
    </location>
</feature>
<feature type="compositionally biased region" description="Basic and acidic residues" evidence="1">
    <location>
        <begin position="302"/>
        <end position="326"/>
    </location>
</feature>
<dbReference type="Proteomes" id="UP000316706">
    <property type="component" value="Unassembled WGS sequence"/>
</dbReference>
<reference evidence="2 3" key="1">
    <citation type="submission" date="2019-06" db="EMBL/GenBank/DDBJ databases">
        <title>Sequencing the genomes of 1000 actinobacteria strains.</title>
        <authorList>
            <person name="Klenk H.-P."/>
        </authorList>
    </citation>
    <scope>NUCLEOTIDE SEQUENCE [LARGE SCALE GENOMIC DNA]</scope>
    <source>
        <strain evidence="2 3">DSM 45043</strain>
    </source>
</reference>
<dbReference type="SUPFAM" id="SSF48371">
    <property type="entry name" value="ARM repeat"/>
    <property type="match status" value="1"/>
</dbReference>
<proteinExistence type="predicted"/>
<feature type="region of interest" description="Disordered" evidence="1">
    <location>
        <begin position="295"/>
        <end position="326"/>
    </location>
</feature>
<organism evidence="2 3">
    <name type="scientific">Actinomadura hallensis</name>
    <dbReference type="NCBI Taxonomy" id="337895"/>
    <lineage>
        <taxon>Bacteria</taxon>
        <taxon>Bacillati</taxon>
        <taxon>Actinomycetota</taxon>
        <taxon>Actinomycetes</taxon>
        <taxon>Streptosporangiales</taxon>
        <taxon>Thermomonosporaceae</taxon>
        <taxon>Actinomadura</taxon>
    </lineage>
</organism>
<comment type="caution">
    <text evidence="2">The sequence shown here is derived from an EMBL/GenBank/DDBJ whole genome shotgun (WGS) entry which is preliminary data.</text>
</comment>
<dbReference type="AlphaFoldDB" id="A0A543ID38"/>
<dbReference type="InterPro" id="IPR016024">
    <property type="entry name" value="ARM-type_fold"/>
</dbReference>
<evidence type="ECO:0000313" key="3">
    <source>
        <dbReference type="Proteomes" id="UP000316706"/>
    </source>
</evidence>
<feature type="region of interest" description="Disordered" evidence="1">
    <location>
        <begin position="1"/>
        <end position="62"/>
    </location>
</feature>
<dbReference type="EMBL" id="VFPO01000001">
    <property type="protein sequence ID" value="TQM68461.1"/>
    <property type="molecule type" value="Genomic_DNA"/>
</dbReference>
<dbReference type="RefSeq" id="WP_141967935.1">
    <property type="nucleotide sequence ID" value="NZ_VFPO01000001.1"/>
</dbReference>
<evidence type="ECO:0000313" key="2">
    <source>
        <dbReference type="EMBL" id="TQM68461.1"/>
    </source>
</evidence>
<gene>
    <name evidence="2" type="ORF">FHX41_2107</name>
</gene>
<dbReference type="Gene3D" id="1.25.10.10">
    <property type="entry name" value="Leucine-rich Repeat Variant"/>
    <property type="match status" value="1"/>
</dbReference>
<accession>A0A543ID38</accession>
<keyword evidence="3" id="KW-1185">Reference proteome</keyword>